<evidence type="ECO:0000313" key="5">
    <source>
        <dbReference type="EMBL" id="RAJ94572.1"/>
    </source>
</evidence>
<dbReference type="Pfam" id="PF00795">
    <property type="entry name" value="CN_hydrolase"/>
    <property type="match status" value="1"/>
</dbReference>
<dbReference type="Proteomes" id="UP000248790">
    <property type="component" value="Unassembled WGS sequence"/>
</dbReference>
<evidence type="ECO:0000256" key="2">
    <source>
        <dbReference type="SAM" id="MobiDB-lite"/>
    </source>
</evidence>
<dbReference type="Pfam" id="PF00583">
    <property type="entry name" value="Acetyltransf_1"/>
    <property type="match status" value="1"/>
</dbReference>
<dbReference type="OrthoDB" id="9811121at2"/>
<dbReference type="CDD" id="cd04301">
    <property type="entry name" value="NAT_SF"/>
    <property type="match status" value="1"/>
</dbReference>
<dbReference type="InterPro" id="IPR003010">
    <property type="entry name" value="C-N_Hydrolase"/>
</dbReference>
<dbReference type="GO" id="GO:0016787">
    <property type="term" value="F:hydrolase activity"/>
    <property type="evidence" value="ECO:0007669"/>
    <property type="project" value="UniProtKB-KW"/>
</dbReference>
<feature type="region of interest" description="Disordered" evidence="2">
    <location>
        <begin position="507"/>
        <end position="531"/>
    </location>
</feature>
<comment type="similarity">
    <text evidence="1">Belongs to the carbon-nitrogen hydrolase superfamily. NIT1/NIT2 family.</text>
</comment>
<dbReference type="InterPro" id="IPR016181">
    <property type="entry name" value="Acyl_CoA_acyltransferase"/>
</dbReference>
<dbReference type="PROSITE" id="PS01227">
    <property type="entry name" value="UPF0012"/>
    <property type="match status" value="1"/>
</dbReference>
<accession>A0A327WTJ9</accession>
<dbReference type="AlphaFoldDB" id="A0A327WTJ9"/>
<keyword evidence="6" id="KW-1185">Reference proteome</keyword>
<evidence type="ECO:0000313" key="6">
    <source>
        <dbReference type="Proteomes" id="UP000248790"/>
    </source>
</evidence>
<dbReference type="PANTHER" id="PTHR23088">
    <property type="entry name" value="NITRILASE-RELATED"/>
    <property type="match status" value="1"/>
</dbReference>
<proteinExistence type="inferred from homology"/>
<dbReference type="RefSeq" id="WP_111630440.1">
    <property type="nucleotide sequence ID" value="NZ_QLMC01000005.1"/>
</dbReference>
<sequence length="531" mass="60888">MHIQTRTLQKSDYSDLKEAMIEVYSGIGGDYWQKNLIDKLLKLFPEGQFCVEVDGKVVACALAIRVKYSDFGDNHTYQEITGNYTFDTHNPKGNWLYGIELFVHPEYRDLRLGRRLYDARKELCESLNLKGIMAGGRIPNYSKYAGELSPREYIAKVKQKEIYDPTLTFQLSNDFHVKKILRGYLPGDSESLEYATLLEWNNIYYVDEKKKKPHTDSIIRLGVVQWQMRLFPNMQALLEQVEFFADAVSDYKADFLVLPEFFNTPLMADFNDLPAPVAIRKLADVTQEVRQRLSELAISYNVNIVGGSMPLMDDGKLYNVAYLYRRDGSYEEYRKIHITPNEVRHYGMVGGNEIRTFDTDCGKIGLLICYDVEFPELSRILADQGMQILFVPFLTDTQNGYTRVRNCAMARAIENECYVAISGCVGNLPRVANMDIHYAQSAVFTPSDFQFPNNAIKAESTPNTEMVLLTDVDLSLLTELHEQGSVQILKDRRNDLYDVTVKRNARTKAEKKKELSSEEEQKTMPPVIVVQ</sequence>
<keyword evidence="5" id="KW-0378">Hydrolase</keyword>
<dbReference type="InterPro" id="IPR000182">
    <property type="entry name" value="GNAT_dom"/>
</dbReference>
<feature type="domain" description="CN hydrolase" evidence="3">
    <location>
        <begin position="219"/>
        <end position="474"/>
    </location>
</feature>
<evidence type="ECO:0000259" key="3">
    <source>
        <dbReference type="PROSITE" id="PS50263"/>
    </source>
</evidence>
<dbReference type="CDD" id="cd07574">
    <property type="entry name" value="nitrilase_Rim1_like"/>
    <property type="match status" value="1"/>
</dbReference>
<feature type="domain" description="N-acetyltransferase" evidence="4">
    <location>
        <begin position="3"/>
        <end position="199"/>
    </location>
</feature>
<gene>
    <name evidence="5" type="ORF">LX87_04459</name>
</gene>
<name>A0A327WTJ9_LARAB</name>
<dbReference type="EMBL" id="QLMC01000005">
    <property type="protein sequence ID" value="RAJ94572.1"/>
    <property type="molecule type" value="Genomic_DNA"/>
</dbReference>
<dbReference type="InterPro" id="IPR001110">
    <property type="entry name" value="UPF0012_CS"/>
</dbReference>
<dbReference type="InterPro" id="IPR036526">
    <property type="entry name" value="C-N_Hydrolase_sf"/>
</dbReference>
<reference evidence="5 6" key="1">
    <citation type="submission" date="2018-06" db="EMBL/GenBank/DDBJ databases">
        <title>Genomic Encyclopedia of Archaeal and Bacterial Type Strains, Phase II (KMG-II): from individual species to whole genera.</title>
        <authorList>
            <person name="Goeker M."/>
        </authorList>
    </citation>
    <scope>NUCLEOTIDE SEQUENCE [LARGE SCALE GENOMIC DNA]</scope>
    <source>
        <strain evidence="5 6">DSM 21851</strain>
    </source>
</reference>
<dbReference type="PANTHER" id="PTHR23088:SF50">
    <property type="entry name" value="HYDROLASE YHCX"/>
    <property type="match status" value="1"/>
</dbReference>
<dbReference type="Gene3D" id="3.40.630.30">
    <property type="match status" value="1"/>
</dbReference>
<dbReference type="PROSITE" id="PS50263">
    <property type="entry name" value="CN_HYDROLASE"/>
    <property type="match status" value="1"/>
</dbReference>
<dbReference type="PROSITE" id="PS51186">
    <property type="entry name" value="GNAT"/>
    <property type="match status" value="1"/>
</dbReference>
<feature type="compositionally biased region" description="Basic and acidic residues" evidence="2">
    <location>
        <begin position="507"/>
        <end position="522"/>
    </location>
</feature>
<evidence type="ECO:0000256" key="1">
    <source>
        <dbReference type="ARBA" id="ARBA00010613"/>
    </source>
</evidence>
<dbReference type="SUPFAM" id="SSF55729">
    <property type="entry name" value="Acyl-CoA N-acyltransferases (Nat)"/>
    <property type="match status" value="1"/>
</dbReference>
<dbReference type="GO" id="GO:0016747">
    <property type="term" value="F:acyltransferase activity, transferring groups other than amino-acyl groups"/>
    <property type="evidence" value="ECO:0007669"/>
    <property type="project" value="InterPro"/>
</dbReference>
<comment type="caution">
    <text evidence="5">The sequence shown here is derived from an EMBL/GenBank/DDBJ whole genome shotgun (WGS) entry which is preliminary data.</text>
</comment>
<dbReference type="SUPFAM" id="SSF56317">
    <property type="entry name" value="Carbon-nitrogen hydrolase"/>
    <property type="match status" value="1"/>
</dbReference>
<dbReference type="Gene3D" id="3.60.110.10">
    <property type="entry name" value="Carbon-nitrogen hydrolase"/>
    <property type="match status" value="1"/>
</dbReference>
<organism evidence="5 6">
    <name type="scientific">Larkinella arboricola</name>
    <dbReference type="NCBI Taxonomy" id="643671"/>
    <lineage>
        <taxon>Bacteria</taxon>
        <taxon>Pseudomonadati</taxon>
        <taxon>Bacteroidota</taxon>
        <taxon>Cytophagia</taxon>
        <taxon>Cytophagales</taxon>
        <taxon>Spirosomataceae</taxon>
        <taxon>Larkinella</taxon>
    </lineage>
</organism>
<protein>
    <submittedName>
        <fullName evidence="5">Putative amidohydrolase</fullName>
    </submittedName>
</protein>
<evidence type="ECO:0000259" key="4">
    <source>
        <dbReference type="PROSITE" id="PS51186"/>
    </source>
</evidence>